<keyword evidence="3" id="KW-0378">Hydrolase</keyword>
<feature type="domain" description="HNH nuclease" evidence="2">
    <location>
        <begin position="381"/>
        <end position="433"/>
    </location>
</feature>
<organism evidence="3">
    <name type="scientific">Gulosibacter sediminis</name>
    <dbReference type="NCBI Taxonomy" id="1729695"/>
    <lineage>
        <taxon>Bacteria</taxon>
        <taxon>Bacillati</taxon>
        <taxon>Actinomycetota</taxon>
        <taxon>Actinomycetes</taxon>
        <taxon>Micrococcales</taxon>
        <taxon>Microbacteriaceae</taxon>
        <taxon>Gulosibacter</taxon>
    </lineage>
</organism>
<reference evidence="3" key="1">
    <citation type="submission" date="2022-05" db="EMBL/GenBank/DDBJ databases">
        <title>Complete genome sequence of toluene-degrading Gulosibacter sediminis strain ACHW.36C.</title>
        <authorList>
            <person name="Wai A.C."/>
            <person name="Lai G.K."/>
            <person name="Griffin S.D."/>
            <person name="Leung F.C."/>
        </authorList>
    </citation>
    <scope>NUCLEOTIDE SEQUENCE [LARGE SCALE GENOMIC DNA]</scope>
    <source>
        <strain evidence="3">ACHW.36C</strain>
    </source>
</reference>
<dbReference type="InterPro" id="IPR002711">
    <property type="entry name" value="HNH"/>
</dbReference>
<dbReference type="Gene3D" id="1.10.30.50">
    <property type="match status" value="1"/>
</dbReference>
<keyword evidence="3" id="KW-0540">Nuclease</keyword>
<sequence>MTATSPDNDSPEQPRRAKKHRPDGTTPEPETDGLNELFSDMTGTFVDVFNAVKAGEFAMALILARAYEGAELRTKWQTDERSYVANYDDQLRLNLRSVLASFGVPTNLSDVALINRAYDAHWLTTEFANWCEPLQTVEVTMQHSGALLRHANKVPQDRRDEFSERVLDFARTATVGQTETFAKKLAAALGAAEFEETCEREYAERRVTIEDLDFGMSVITATVRTGEAHALYDLLTKQAIVLRDEHRDDAKAHRQRVREAANTGTALSTVDAEFVEDPRTLDQIRADLFIETILTATPQSILESHTAGAARITANVSIVIPVMSLLNPDAPRDVATIDGLNPMSMVEAREIAGTASCFHRLLTDPITGHALTVDTRKPTAEMRRFLQARDQTCIFPGCRRPAPQSELDHTHPWAAGGKTSVNNMAHLCVRHHTLKHQKPWRCRHKGNGEMEWIPPYGETITVEPARVGPVFKPLEDPVPF</sequence>
<evidence type="ECO:0000259" key="2">
    <source>
        <dbReference type="SMART" id="SM00507"/>
    </source>
</evidence>
<evidence type="ECO:0000313" key="3">
    <source>
        <dbReference type="EMBL" id="UQN15521.1"/>
    </source>
</evidence>
<dbReference type="Pfam" id="PF01844">
    <property type="entry name" value="HNH"/>
    <property type="match status" value="1"/>
</dbReference>
<accession>A0ABY4N1K9</accession>
<name>A0ABY4N1K9_9MICO</name>
<protein>
    <submittedName>
        <fullName evidence="3">HNH endonuclease</fullName>
    </submittedName>
</protein>
<feature type="region of interest" description="Disordered" evidence="1">
    <location>
        <begin position="1"/>
        <end position="34"/>
    </location>
</feature>
<keyword evidence="3" id="KW-0255">Endonuclease</keyword>
<dbReference type="GO" id="GO:0004519">
    <property type="term" value="F:endonuclease activity"/>
    <property type="evidence" value="ECO:0007669"/>
    <property type="project" value="UniProtKB-KW"/>
</dbReference>
<evidence type="ECO:0000256" key="1">
    <source>
        <dbReference type="SAM" id="MobiDB-lite"/>
    </source>
</evidence>
<dbReference type="SMART" id="SM00507">
    <property type="entry name" value="HNHc"/>
    <property type="match status" value="1"/>
</dbReference>
<proteinExistence type="predicted"/>
<dbReference type="InterPro" id="IPR003615">
    <property type="entry name" value="HNH_nuc"/>
</dbReference>
<dbReference type="CDD" id="cd00085">
    <property type="entry name" value="HNHc"/>
    <property type="match status" value="1"/>
</dbReference>
<gene>
    <name evidence="3" type="ORF">M3M28_03395</name>
</gene>
<dbReference type="EMBL" id="CP097160">
    <property type="protein sequence ID" value="UQN15521.1"/>
    <property type="molecule type" value="Genomic_DNA"/>
</dbReference>